<keyword evidence="3" id="KW-1185">Reference proteome</keyword>
<dbReference type="InterPro" id="IPR015943">
    <property type="entry name" value="WD40/YVTN_repeat-like_dom_sf"/>
</dbReference>
<dbReference type="EMBL" id="FN668639">
    <property type="protein sequence ID" value="CBK20661.2"/>
    <property type="molecule type" value="Genomic_DNA"/>
</dbReference>
<organism evidence="2">
    <name type="scientific">Blastocystis hominis</name>
    <dbReference type="NCBI Taxonomy" id="12968"/>
    <lineage>
        <taxon>Eukaryota</taxon>
        <taxon>Sar</taxon>
        <taxon>Stramenopiles</taxon>
        <taxon>Bigyra</taxon>
        <taxon>Opalozoa</taxon>
        <taxon>Opalinata</taxon>
        <taxon>Blastocystidae</taxon>
        <taxon>Blastocystis</taxon>
    </lineage>
</organism>
<reference evidence="2" key="1">
    <citation type="submission" date="2010-02" db="EMBL/GenBank/DDBJ databases">
        <title>Sequencing and annotation of the Blastocystis hominis genome.</title>
        <authorList>
            <person name="Wincker P."/>
        </authorList>
    </citation>
    <scope>NUCLEOTIDE SEQUENCE</scope>
    <source>
        <strain evidence="2">Singapore isolate B</strain>
    </source>
</reference>
<dbReference type="AlphaFoldDB" id="D8LYK6"/>
<dbReference type="InterPro" id="IPR036322">
    <property type="entry name" value="WD40_repeat_dom_sf"/>
</dbReference>
<dbReference type="GeneID" id="24922287"/>
<evidence type="ECO:0000313" key="3">
    <source>
        <dbReference type="Proteomes" id="UP000008312"/>
    </source>
</evidence>
<name>D8LYK6_BLAHO</name>
<proteinExistence type="predicted"/>
<gene>
    <name evidence="2" type="ORF">GSBLH_T00006162001</name>
</gene>
<dbReference type="InParanoid" id="D8LYK6"/>
<dbReference type="PANTHER" id="PTHR10644">
    <property type="entry name" value="DNA REPAIR/RNA PROCESSING CPSF FAMILY"/>
    <property type="match status" value="1"/>
</dbReference>
<feature type="domain" description="RSE1/DDB1/CPSF1 first beta-propeller" evidence="1">
    <location>
        <begin position="14"/>
        <end position="205"/>
    </location>
</feature>
<dbReference type="InterPro" id="IPR050358">
    <property type="entry name" value="RSE1/DDB1/CFT1"/>
</dbReference>
<protein>
    <recommendedName>
        <fullName evidence="1">RSE1/DDB1/CPSF1 first beta-propeller domain-containing protein</fullName>
    </recommendedName>
</protein>
<dbReference type="Proteomes" id="UP000008312">
    <property type="component" value="Unassembled WGS sequence"/>
</dbReference>
<dbReference type="Pfam" id="PF10433">
    <property type="entry name" value="Beta-prop_RSE1_1st"/>
    <property type="match status" value="1"/>
</dbReference>
<dbReference type="OrthoDB" id="20774at2759"/>
<evidence type="ECO:0000313" key="2">
    <source>
        <dbReference type="EMBL" id="CBK20661.2"/>
    </source>
</evidence>
<dbReference type="SUPFAM" id="SSF50978">
    <property type="entry name" value="WD40 repeat-like"/>
    <property type="match status" value="1"/>
</dbReference>
<dbReference type="InterPro" id="IPR018846">
    <property type="entry name" value="Beta-prop_RSE1/DDB1/CPSF1_1st"/>
</dbReference>
<evidence type="ECO:0000259" key="1">
    <source>
        <dbReference type="Pfam" id="PF10433"/>
    </source>
</evidence>
<sequence length="240" mass="26602">MFLYHKILSYGTNVNGVVTGHFLGNNDLQFIILSGTSISLYSVIDGKEYNVVTQTLFGTGLVIQRLKLSDYFKDLIVLTSDSGCMSILWYSLESSSFQTIANFQFGKPGCLLEVPGQYLAVNADNNLIAIGALGGEILVYSLEHSINYDTNEIQFVEKEPLRYSFANCIIGSMKWCSSTVLACLCMDLVSKSKSVRFLSISASSNSISIQNTIDLPPQESHHITDLFFCTLLHTLSFSYF</sequence>
<accession>D8LYK6</accession>
<dbReference type="Gene3D" id="2.130.10.10">
    <property type="entry name" value="YVTN repeat-like/Quinoprotein amine dehydrogenase"/>
    <property type="match status" value="1"/>
</dbReference>
<dbReference type="RefSeq" id="XP_012894709.1">
    <property type="nucleotide sequence ID" value="XM_013039255.1"/>
</dbReference>